<sequence length="157" mass="16630">MSSGGDVHAVVSELPHGCAGVLHLTALTEVPHARRWVRETVERATAFPVTISTHSIDDVELCASEILTNAAQHSILSPEASARVSVVMIGDSDKSDPAVRVECHDPGNTAECLPAAVEAAPYATSGRGWRIVEALATRCGSFVHPDGGTVAWFEIEY</sequence>
<dbReference type="SUPFAM" id="SSF55874">
    <property type="entry name" value="ATPase domain of HSP90 chaperone/DNA topoisomerase II/histidine kinase"/>
    <property type="match status" value="1"/>
</dbReference>
<dbReference type="Pfam" id="PF13581">
    <property type="entry name" value="HATPase_c_2"/>
    <property type="match status" value="1"/>
</dbReference>
<keyword evidence="3" id="KW-0067">ATP-binding</keyword>
<dbReference type="InterPro" id="IPR050267">
    <property type="entry name" value="Anti-sigma-factor_SerPK"/>
</dbReference>
<evidence type="ECO:0000256" key="1">
    <source>
        <dbReference type="ARBA" id="ARBA00022527"/>
    </source>
</evidence>
<organism evidence="3 4">
    <name type="scientific">Actinomadura adrarensis</name>
    <dbReference type="NCBI Taxonomy" id="1819600"/>
    <lineage>
        <taxon>Bacteria</taxon>
        <taxon>Bacillati</taxon>
        <taxon>Actinomycetota</taxon>
        <taxon>Actinomycetes</taxon>
        <taxon>Streptosporangiales</taxon>
        <taxon>Thermomonosporaceae</taxon>
        <taxon>Actinomadura</taxon>
    </lineage>
</organism>
<evidence type="ECO:0000313" key="4">
    <source>
        <dbReference type="Proteomes" id="UP001597083"/>
    </source>
</evidence>
<protein>
    <submittedName>
        <fullName evidence="3">ATP-binding protein</fullName>
    </submittedName>
</protein>
<dbReference type="EMBL" id="JBHTIR010000272">
    <property type="protein sequence ID" value="MFD0851172.1"/>
    <property type="molecule type" value="Genomic_DNA"/>
</dbReference>
<dbReference type="PANTHER" id="PTHR35526">
    <property type="entry name" value="ANTI-SIGMA-F FACTOR RSBW-RELATED"/>
    <property type="match status" value="1"/>
</dbReference>
<keyword evidence="3" id="KW-0547">Nucleotide-binding</keyword>
<dbReference type="Proteomes" id="UP001597083">
    <property type="component" value="Unassembled WGS sequence"/>
</dbReference>
<evidence type="ECO:0000313" key="3">
    <source>
        <dbReference type="EMBL" id="MFD0851172.1"/>
    </source>
</evidence>
<keyword evidence="1" id="KW-0723">Serine/threonine-protein kinase</keyword>
<dbReference type="InterPro" id="IPR036890">
    <property type="entry name" value="HATPase_C_sf"/>
</dbReference>
<accession>A0ABW3CB63</accession>
<dbReference type="InterPro" id="IPR003594">
    <property type="entry name" value="HATPase_dom"/>
</dbReference>
<dbReference type="Gene3D" id="3.30.565.10">
    <property type="entry name" value="Histidine kinase-like ATPase, C-terminal domain"/>
    <property type="match status" value="1"/>
</dbReference>
<dbReference type="GO" id="GO:0005524">
    <property type="term" value="F:ATP binding"/>
    <property type="evidence" value="ECO:0007669"/>
    <property type="project" value="UniProtKB-KW"/>
</dbReference>
<keyword evidence="1" id="KW-0808">Transferase</keyword>
<feature type="domain" description="Histidine kinase/HSP90-like ATPase" evidence="2">
    <location>
        <begin position="31"/>
        <end position="151"/>
    </location>
</feature>
<dbReference type="PANTHER" id="PTHR35526:SF3">
    <property type="entry name" value="ANTI-SIGMA-F FACTOR RSBW"/>
    <property type="match status" value="1"/>
</dbReference>
<name>A0ABW3CB63_9ACTN</name>
<keyword evidence="4" id="KW-1185">Reference proteome</keyword>
<evidence type="ECO:0000259" key="2">
    <source>
        <dbReference type="Pfam" id="PF13581"/>
    </source>
</evidence>
<dbReference type="CDD" id="cd16936">
    <property type="entry name" value="HATPase_RsbW-like"/>
    <property type="match status" value="1"/>
</dbReference>
<comment type="caution">
    <text evidence="3">The sequence shown here is derived from an EMBL/GenBank/DDBJ whole genome shotgun (WGS) entry which is preliminary data.</text>
</comment>
<gene>
    <name evidence="3" type="ORF">ACFQ07_03015</name>
</gene>
<keyword evidence="1" id="KW-0418">Kinase</keyword>
<proteinExistence type="predicted"/>
<reference evidence="4" key="1">
    <citation type="journal article" date="2019" name="Int. J. Syst. Evol. Microbiol.">
        <title>The Global Catalogue of Microorganisms (GCM) 10K type strain sequencing project: providing services to taxonomists for standard genome sequencing and annotation.</title>
        <authorList>
            <consortium name="The Broad Institute Genomics Platform"/>
            <consortium name="The Broad Institute Genome Sequencing Center for Infectious Disease"/>
            <person name="Wu L."/>
            <person name="Ma J."/>
        </authorList>
    </citation>
    <scope>NUCLEOTIDE SEQUENCE [LARGE SCALE GENOMIC DNA]</scope>
    <source>
        <strain evidence="4">JCM 31696</strain>
    </source>
</reference>